<dbReference type="EMBL" id="KN836012">
    <property type="protein sequence ID" value="KIK33146.1"/>
    <property type="molecule type" value="Genomic_DNA"/>
</dbReference>
<sequence>MRRHTFPRLSRMALDYLTIPATSVDVEHIFSCGRLILSHVCNRLSAQSTRALLCVGFWSSMGFVKDNDVKAVATMADVEGDDRVMEDGWDDIKV</sequence>
<evidence type="ECO:0000313" key="2">
    <source>
        <dbReference type="EMBL" id="KIK33146.1"/>
    </source>
</evidence>
<organism evidence="2 3">
    <name type="scientific">Suillus luteus UH-Slu-Lm8-n1</name>
    <dbReference type="NCBI Taxonomy" id="930992"/>
    <lineage>
        <taxon>Eukaryota</taxon>
        <taxon>Fungi</taxon>
        <taxon>Dikarya</taxon>
        <taxon>Basidiomycota</taxon>
        <taxon>Agaricomycotina</taxon>
        <taxon>Agaricomycetes</taxon>
        <taxon>Agaricomycetidae</taxon>
        <taxon>Boletales</taxon>
        <taxon>Suillineae</taxon>
        <taxon>Suillaceae</taxon>
        <taxon>Suillus</taxon>
    </lineage>
</organism>
<reference evidence="2 3" key="1">
    <citation type="submission" date="2014-04" db="EMBL/GenBank/DDBJ databases">
        <authorList>
            <consortium name="DOE Joint Genome Institute"/>
            <person name="Kuo A."/>
            <person name="Ruytinx J."/>
            <person name="Rineau F."/>
            <person name="Colpaert J."/>
            <person name="Kohler A."/>
            <person name="Nagy L.G."/>
            <person name="Floudas D."/>
            <person name="Copeland A."/>
            <person name="Barry K.W."/>
            <person name="Cichocki N."/>
            <person name="Veneault-Fourrey C."/>
            <person name="LaButti K."/>
            <person name="Lindquist E.A."/>
            <person name="Lipzen A."/>
            <person name="Lundell T."/>
            <person name="Morin E."/>
            <person name="Murat C."/>
            <person name="Sun H."/>
            <person name="Tunlid A."/>
            <person name="Henrissat B."/>
            <person name="Grigoriev I.V."/>
            <person name="Hibbett D.S."/>
            <person name="Martin F."/>
            <person name="Nordberg H.P."/>
            <person name="Cantor M.N."/>
            <person name="Hua S.X."/>
        </authorList>
    </citation>
    <scope>NUCLEOTIDE SEQUENCE [LARGE SCALE GENOMIC DNA]</scope>
    <source>
        <strain evidence="2 3">UH-Slu-Lm8-n1</strain>
    </source>
</reference>
<proteinExistence type="predicted"/>
<dbReference type="InterPro" id="IPR008906">
    <property type="entry name" value="HATC_C_dom"/>
</dbReference>
<dbReference type="InParanoid" id="A0A0C9ZUT3"/>
<dbReference type="OrthoDB" id="2678088at2759"/>
<dbReference type="Pfam" id="PF05699">
    <property type="entry name" value="Dimer_Tnp_hAT"/>
    <property type="match status" value="1"/>
</dbReference>
<evidence type="ECO:0000259" key="1">
    <source>
        <dbReference type="Pfam" id="PF05699"/>
    </source>
</evidence>
<protein>
    <recommendedName>
        <fullName evidence="1">HAT C-terminal dimerisation domain-containing protein</fullName>
    </recommendedName>
</protein>
<keyword evidence="3" id="KW-1185">Reference proteome</keyword>
<gene>
    <name evidence="2" type="ORF">CY34DRAFT_100124</name>
</gene>
<name>A0A0C9ZUT3_9AGAM</name>
<dbReference type="GO" id="GO:0046983">
    <property type="term" value="F:protein dimerization activity"/>
    <property type="evidence" value="ECO:0007669"/>
    <property type="project" value="InterPro"/>
</dbReference>
<dbReference type="AlphaFoldDB" id="A0A0C9ZUT3"/>
<reference evidence="3" key="2">
    <citation type="submission" date="2015-01" db="EMBL/GenBank/DDBJ databases">
        <title>Evolutionary Origins and Diversification of the Mycorrhizal Mutualists.</title>
        <authorList>
            <consortium name="DOE Joint Genome Institute"/>
            <consortium name="Mycorrhizal Genomics Consortium"/>
            <person name="Kohler A."/>
            <person name="Kuo A."/>
            <person name="Nagy L.G."/>
            <person name="Floudas D."/>
            <person name="Copeland A."/>
            <person name="Barry K.W."/>
            <person name="Cichocki N."/>
            <person name="Veneault-Fourrey C."/>
            <person name="LaButti K."/>
            <person name="Lindquist E.A."/>
            <person name="Lipzen A."/>
            <person name="Lundell T."/>
            <person name="Morin E."/>
            <person name="Murat C."/>
            <person name="Riley R."/>
            <person name="Ohm R."/>
            <person name="Sun H."/>
            <person name="Tunlid A."/>
            <person name="Henrissat B."/>
            <person name="Grigoriev I.V."/>
            <person name="Hibbett D.S."/>
            <person name="Martin F."/>
        </authorList>
    </citation>
    <scope>NUCLEOTIDE SEQUENCE [LARGE SCALE GENOMIC DNA]</scope>
    <source>
        <strain evidence="3">UH-Slu-Lm8-n1</strain>
    </source>
</reference>
<dbReference type="HOGENOM" id="CLU_009123_11_0_1"/>
<feature type="domain" description="HAT C-terminal dimerisation" evidence="1">
    <location>
        <begin position="3"/>
        <end position="58"/>
    </location>
</feature>
<dbReference type="Proteomes" id="UP000054485">
    <property type="component" value="Unassembled WGS sequence"/>
</dbReference>
<dbReference type="SUPFAM" id="SSF53098">
    <property type="entry name" value="Ribonuclease H-like"/>
    <property type="match status" value="1"/>
</dbReference>
<evidence type="ECO:0000313" key="3">
    <source>
        <dbReference type="Proteomes" id="UP000054485"/>
    </source>
</evidence>
<accession>A0A0C9ZUT3</accession>
<dbReference type="InterPro" id="IPR012337">
    <property type="entry name" value="RNaseH-like_sf"/>
</dbReference>